<dbReference type="Proteomes" id="UP000290289">
    <property type="component" value="Chromosome 5"/>
</dbReference>
<keyword evidence="1" id="KW-1133">Transmembrane helix</keyword>
<dbReference type="AlphaFoldDB" id="A0A498JV98"/>
<keyword evidence="1" id="KW-0812">Transmembrane</keyword>
<keyword evidence="3" id="KW-1185">Reference proteome</keyword>
<evidence type="ECO:0000313" key="3">
    <source>
        <dbReference type="Proteomes" id="UP000290289"/>
    </source>
</evidence>
<dbReference type="EMBL" id="RDQH01000331">
    <property type="protein sequence ID" value="RXH99380.1"/>
    <property type="molecule type" value="Genomic_DNA"/>
</dbReference>
<dbReference type="STRING" id="3750.A0A498JV98"/>
<sequence>MYNYPEYTRLLPCPSDNGPPRIEHLVVSEGGDCSRTYLQSSGSFSSVSAALFVFTLFVADLIHFGAVFYALVCPWPPPTATPEHMRVYKEVTAPSVLKDFPDNTSRPIC</sequence>
<gene>
    <name evidence="2" type="ORF">DVH24_011705</name>
</gene>
<proteinExistence type="predicted"/>
<organism evidence="2 3">
    <name type="scientific">Malus domestica</name>
    <name type="common">Apple</name>
    <name type="synonym">Pyrus malus</name>
    <dbReference type="NCBI Taxonomy" id="3750"/>
    <lineage>
        <taxon>Eukaryota</taxon>
        <taxon>Viridiplantae</taxon>
        <taxon>Streptophyta</taxon>
        <taxon>Embryophyta</taxon>
        <taxon>Tracheophyta</taxon>
        <taxon>Spermatophyta</taxon>
        <taxon>Magnoliopsida</taxon>
        <taxon>eudicotyledons</taxon>
        <taxon>Gunneridae</taxon>
        <taxon>Pentapetalae</taxon>
        <taxon>rosids</taxon>
        <taxon>fabids</taxon>
        <taxon>Rosales</taxon>
        <taxon>Rosaceae</taxon>
        <taxon>Amygdaloideae</taxon>
        <taxon>Maleae</taxon>
        <taxon>Malus</taxon>
    </lineage>
</organism>
<evidence type="ECO:0000256" key="1">
    <source>
        <dbReference type="SAM" id="Phobius"/>
    </source>
</evidence>
<accession>A0A498JV98</accession>
<evidence type="ECO:0000313" key="2">
    <source>
        <dbReference type="EMBL" id="RXH99380.1"/>
    </source>
</evidence>
<comment type="caution">
    <text evidence="2">The sequence shown here is derived from an EMBL/GenBank/DDBJ whole genome shotgun (WGS) entry which is preliminary data.</text>
</comment>
<keyword evidence="1" id="KW-0472">Membrane</keyword>
<reference evidence="2 3" key="1">
    <citation type="submission" date="2018-10" db="EMBL/GenBank/DDBJ databases">
        <title>A high-quality apple genome assembly.</title>
        <authorList>
            <person name="Hu J."/>
        </authorList>
    </citation>
    <scope>NUCLEOTIDE SEQUENCE [LARGE SCALE GENOMIC DNA]</scope>
    <source>
        <strain evidence="3">cv. HFTH1</strain>
        <tissue evidence="2">Young leaf</tissue>
    </source>
</reference>
<protein>
    <submittedName>
        <fullName evidence="2">Uncharacterized protein</fullName>
    </submittedName>
</protein>
<feature type="transmembrane region" description="Helical" evidence="1">
    <location>
        <begin position="49"/>
        <end position="72"/>
    </location>
</feature>
<name>A0A498JV98_MALDO</name>